<dbReference type="AlphaFoldDB" id="C0CS29"/>
<sequence length="63" mass="7039">MEAGLSTLLCYLILKKIKSYDKLKIVRIKSENSFQIFKKLDVDKIGGQGNADCEIGKDGDCDQ</sequence>
<comment type="caution">
    <text evidence="1">The sequence shown here is derived from an EMBL/GenBank/DDBJ whole genome shotgun (WGS) entry which is preliminary data.</text>
</comment>
<reference evidence="1 2" key="1">
    <citation type="submission" date="2009-01" db="EMBL/GenBank/DDBJ databases">
        <authorList>
            <person name="Fulton L."/>
            <person name="Clifton S."/>
            <person name="Fulton B."/>
            <person name="Xu J."/>
            <person name="Minx P."/>
            <person name="Pepin K.H."/>
            <person name="Johnson M."/>
            <person name="Bhonagiri V."/>
            <person name="Nash W.E."/>
            <person name="Mardis E.R."/>
            <person name="Wilson R.K."/>
        </authorList>
    </citation>
    <scope>NUCLEOTIDE SEQUENCE [LARGE SCALE GENOMIC DNA]</scope>
    <source>
        <strain evidence="2">DSM 10507 / JCM 14656 / S5a33</strain>
    </source>
</reference>
<dbReference type="PATRIC" id="fig|476272.21.peg.374"/>
<dbReference type="HOGENOM" id="CLU_2876841_0_0_9"/>
<reference evidence="1 2" key="2">
    <citation type="submission" date="2009-02" db="EMBL/GenBank/DDBJ databases">
        <title>Draft genome sequence of Blautia hydrogenotrophica DSM 10507 (Ruminococcus hydrogenotrophicus DSM 10507).</title>
        <authorList>
            <person name="Sudarsanam P."/>
            <person name="Ley R."/>
            <person name="Guruge J."/>
            <person name="Turnbaugh P.J."/>
            <person name="Mahowald M."/>
            <person name="Liep D."/>
            <person name="Gordon J."/>
        </authorList>
    </citation>
    <scope>NUCLEOTIDE SEQUENCE [LARGE SCALE GENOMIC DNA]</scope>
    <source>
        <strain evidence="2">DSM 10507 / JCM 14656 / S5a33</strain>
    </source>
</reference>
<evidence type="ECO:0000313" key="1">
    <source>
        <dbReference type="EMBL" id="EEG47443.1"/>
    </source>
</evidence>
<evidence type="ECO:0000313" key="2">
    <source>
        <dbReference type="Proteomes" id="UP000003100"/>
    </source>
</evidence>
<accession>C0CS29</accession>
<dbReference type="Proteomes" id="UP000003100">
    <property type="component" value="Unassembled WGS sequence"/>
</dbReference>
<proteinExistence type="predicted"/>
<organism evidence="1 2">
    <name type="scientific">Blautia hydrogenotrophica (strain DSM 10507 / JCM 14656 / S5a33)</name>
    <name type="common">Ruminococcus hydrogenotrophicus</name>
    <dbReference type="NCBI Taxonomy" id="476272"/>
    <lineage>
        <taxon>Bacteria</taxon>
        <taxon>Bacillati</taxon>
        <taxon>Bacillota</taxon>
        <taxon>Clostridia</taxon>
        <taxon>Lachnospirales</taxon>
        <taxon>Lachnospiraceae</taxon>
        <taxon>Blautia</taxon>
    </lineage>
</organism>
<protein>
    <submittedName>
        <fullName evidence="1">Uncharacterized protein</fullName>
    </submittedName>
</protein>
<dbReference type="EMBL" id="ACBZ01000196">
    <property type="protein sequence ID" value="EEG47443.1"/>
    <property type="molecule type" value="Genomic_DNA"/>
</dbReference>
<keyword evidence="2" id="KW-1185">Reference proteome</keyword>
<gene>
    <name evidence="1" type="ORF">RUMHYD_03695</name>
</gene>
<name>C0CS29_BLAHS</name>